<dbReference type="Proteomes" id="UP000004473">
    <property type="component" value="Unassembled WGS sequence"/>
</dbReference>
<accession>I2NX58</accession>
<proteinExistence type="predicted"/>
<gene>
    <name evidence="1" type="ORF">HMPREF1051_1271</name>
</gene>
<protein>
    <submittedName>
        <fullName evidence="1">Uncharacterized protein</fullName>
    </submittedName>
</protein>
<dbReference type="AlphaFoldDB" id="I2NX58"/>
<dbReference type="PATRIC" id="fig|1095748.3.peg.104"/>
<organism evidence="1 2">
    <name type="scientific">Neisseria sicca VK64</name>
    <dbReference type="NCBI Taxonomy" id="1095748"/>
    <lineage>
        <taxon>Bacteria</taxon>
        <taxon>Pseudomonadati</taxon>
        <taxon>Pseudomonadota</taxon>
        <taxon>Betaproteobacteria</taxon>
        <taxon>Neisseriales</taxon>
        <taxon>Neisseriaceae</taxon>
        <taxon>Neisseria</taxon>
    </lineage>
</organism>
<evidence type="ECO:0000313" key="2">
    <source>
        <dbReference type="Proteomes" id="UP000004473"/>
    </source>
</evidence>
<comment type="caution">
    <text evidence="1">The sequence shown here is derived from an EMBL/GenBank/DDBJ whole genome shotgun (WGS) entry which is preliminary data.</text>
</comment>
<evidence type="ECO:0000313" key="1">
    <source>
        <dbReference type="EMBL" id="EIG30419.1"/>
    </source>
</evidence>
<reference evidence="1 2" key="1">
    <citation type="submission" date="2012-04" db="EMBL/GenBank/DDBJ databases">
        <authorList>
            <person name="Harkins D.M."/>
            <person name="Madupu R."/>
            <person name="Durkin A.S."/>
            <person name="Torralba M."/>
            <person name="Methe B."/>
            <person name="Sutton G.G."/>
            <person name="Nelson K.E."/>
        </authorList>
    </citation>
    <scope>NUCLEOTIDE SEQUENCE [LARGE SCALE GENOMIC DNA]</scope>
    <source>
        <strain evidence="1 2">VK64</strain>
    </source>
</reference>
<sequence>MLKLYAPVAVSDDAPPAAFRRLCVETRAFFMGGRMSDSSRLQAAVC</sequence>
<name>I2NX58_NEISI</name>
<dbReference type="EMBL" id="AJMT01000007">
    <property type="protein sequence ID" value="EIG30419.1"/>
    <property type="molecule type" value="Genomic_DNA"/>
</dbReference>